<evidence type="ECO:0000313" key="4">
    <source>
        <dbReference type="Proteomes" id="UP001432322"/>
    </source>
</evidence>
<sequence length="169" mass="18806">DHFSKSAMISLLFLLAALVPPLLSDSLSDIRAYNAFTTDLNTKIESANPFDVLKILSENAKRQMEMGLPMGALVAKATNERIEPGSVDAQALAELRQGMKEREENSERIRAENAAKIKDEKEAAKRRMSEDRAVAPTPQSSEKASTFEKIASFLWSLSWFSSNSVWRSI</sequence>
<evidence type="ECO:0000313" key="3">
    <source>
        <dbReference type="EMBL" id="GMT11904.1"/>
    </source>
</evidence>
<evidence type="ECO:0000256" key="1">
    <source>
        <dbReference type="SAM" id="MobiDB-lite"/>
    </source>
</evidence>
<feature type="signal peptide" evidence="2">
    <location>
        <begin position="1"/>
        <end position="24"/>
    </location>
</feature>
<comment type="caution">
    <text evidence="3">The sequence shown here is derived from an EMBL/GenBank/DDBJ whole genome shotgun (WGS) entry which is preliminary data.</text>
</comment>
<keyword evidence="2" id="KW-0732">Signal</keyword>
<feature type="region of interest" description="Disordered" evidence="1">
    <location>
        <begin position="117"/>
        <end position="144"/>
    </location>
</feature>
<dbReference type="Proteomes" id="UP001432322">
    <property type="component" value="Unassembled WGS sequence"/>
</dbReference>
<name>A0AAV5V1T2_9BILA</name>
<gene>
    <name evidence="3" type="ORF">PFISCL1PPCAC_3201</name>
</gene>
<accession>A0AAV5V1T2</accession>
<proteinExistence type="predicted"/>
<evidence type="ECO:0000256" key="2">
    <source>
        <dbReference type="SAM" id="SignalP"/>
    </source>
</evidence>
<keyword evidence="4" id="KW-1185">Reference proteome</keyword>
<feature type="non-terminal residue" evidence="3">
    <location>
        <position position="1"/>
    </location>
</feature>
<organism evidence="3 4">
    <name type="scientific">Pristionchus fissidentatus</name>
    <dbReference type="NCBI Taxonomy" id="1538716"/>
    <lineage>
        <taxon>Eukaryota</taxon>
        <taxon>Metazoa</taxon>
        <taxon>Ecdysozoa</taxon>
        <taxon>Nematoda</taxon>
        <taxon>Chromadorea</taxon>
        <taxon>Rhabditida</taxon>
        <taxon>Rhabditina</taxon>
        <taxon>Diplogasteromorpha</taxon>
        <taxon>Diplogasteroidea</taxon>
        <taxon>Neodiplogasteridae</taxon>
        <taxon>Pristionchus</taxon>
    </lineage>
</organism>
<feature type="chain" id="PRO_5043955358" evidence="2">
    <location>
        <begin position="25"/>
        <end position="169"/>
    </location>
</feature>
<dbReference type="EMBL" id="BTSY01000001">
    <property type="protein sequence ID" value="GMT11904.1"/>
    <property type="molecule type" value="Genomic_DNA"/>
</dbReference>
<reference evidence="3" key="1">
    <citation type="submission" date="2023-10" db="EMBL/GenBank/DDBJ databases">
        <title>Genome assembly of Pristionchus species.</title>
        <authorList>
            <person name="Yoshida K."/>
            <person name="Sommer R.J."/>
        </authorList>
    </citation>
    <scope>NUCLEOTIDE SEQUENCE</scope>
    <source>
        <strain evidence="3">RS5133</strain>
    </source>
</reference>
<feature type="compositionally biased region" description="Basic and acidic residues" evidence="1">
    <location>
        <begin position="117"/>
        <end position="133"/>
    </location>
</feature>
<dbReference type="AlphaFoldDB" id="A0AAV5V1T2"/>
<protein>
    <submittedName>
        <fullName evidence="3">Uncharacterized protein</fullName>
    </submittedName>
</protein>